<dbReference type="eggNOG" id="arCOG04975">
    <property type="taxonomic scope" value="Archaea"/>
</dbReference>
<keyword evidence="1" id="KW-0812">Transmembrane</keyword>
<evidence type="ECO:0000256" key="1">
    <source>
        <dbReference type="SAM" id="Phobius"/>
    </source>
</evidence>
<feature type="transmembrane region" description="Helical" evidence="1">
    <location>
        <begin position="90"/>
        <end position="110"/>
    </location>
</feature>
<proteinExistence type="predicted"/>
<dbReference type="Proteomes" id="UP000010843">
    <property type="component" value="Chromosome"/>
</dbReference>
<feature type="domain" description="DUF5658" evidence="2">
    <location>
        <begin position="28"/>
        <end position="111"/>
    </location>
</feature>
<reference evidence="4 6" key="3">
    <citation type="journal article" date="2014" name="PLoS Genet.">
        <title>Phylogenetically driven sequencing of extremely halophilic archaea reveals strategies for static and dynamic osmo-response.</title>
        <authorList>
            <person name="Becker E.A."/>
            <person name="Seitzer P.M."/>
            <person name="Tritt A."/>
            <person name="Larsen D."/>
            <person name="Krusor M."/>
            <person name="Yao A.I."/>
            <person name="Wu D."/>
            <person name="Madern D."/>
            <person name="Eisen J.A."/>
            <person name="Darling A.E."/>
            <person name="Facciotti M.T."/>
        </authorList>
    </citation>
    <scope>NUCLEOTIDE SEQUENCE [LARGE SCALE GENOMIC DNA]</scope>
    <source>
        <strain evidence="4 6">DSM 15624</strain>
    </source>
</reference>
<gene>
    <name evidence="3" type="ordered locus">Natpe_1919</name>
    <name evidence="4" type="ORF">C488_14982</name>
</gene>
<reference evidence="5" key="1">
    <citation type="submission" date="2012-02" db="EMBL/GenBank/DDBJ databases">
        <title>Complete sequence of chromosome of Natrinema pellirubrum DSM 15624.</title>
        <authorList>
            <person name="Lucas S."/>
            <person name="Han J."/>
            <person name="Lapidus A."/>
            <person name="Cheng J.-F."/>
            <person name="Goodwin L."/>
            <person name="Pitluck S."/>
            <person name="Peters L."/>
            <person name="Teshima H."/>
            <person name="Detter J.C."/>
            <person name="Han C."/>
            <person name="Tapia R."/>
            <person name="Land M."/>
            <person name="Hauser L."/>
            <person name="Kyrpides N."/>
            <person name="Ivanova N."/>
            <person name="Pagani I."/>
            <person name="Sproer C."/>
            <person name="Anderson I."/>
            <person name="Woyke T."/>
        </authorList>
    </citation>
    <scope>NUCLEOTIDE SEQUENCE [LARGE SCALE GENOMIC DNA]</scope>
    <source>
        <strain evidence="5">DSM 15624 / JCM 10476 / NCIMB 786</strain>
    </source>
</reference>
<dbReference type="Pfam" id="PF18902">
    <property type="entry name" value="DUF5658"/>
    <property type="match status" value="1"/>
</dbReference>
<dbReference type="KEGG" id="npe:Natpe_1919"/>
<evidence type="ECO:0000313" key="6">
    <source>
        <dbReference type="Proteomes" id="UP000011593"/>
    </source>
</evidence>
<evidence type="ECO:0000313" key="5">
    <source>
        <dbReference type="Proteomes" id="UP000010843"/>
    </source>
</evidence>
<feature type="transmembrane region" description="Helical" evidence="1">
    <location>
        <begin position="24"/>
        <end position="43"/>
    </location>
</feature>
<dbReference type="GeneID" id="71765651"/>
<name>L0JKH5_NATP1</name>
<dbReference type="EMBL" id="CP003372">
    <property type="protein sequence ID" value="AGB31774.1"/>
    <property type="molecule type" value="Genomic_DNA"/>
</dbReference>
<dbReference type="RefSeq" id="WP_006182348.1">
    <property type="nucleotide sequence ID" value="NC_019962.1"/>
</dbReference>
<dbReference type="PATRIC" id="fig|797303.5.peg.2999"/>
<dbReference type="HOGENOM" id="CLU_166566_0_0_2"/>
<dbReference type="InterPro" id="IPR043717">
    <property type="entry name" value="DUF5658"/>
</dbReference>
<sequence>MFASVAHRLRVGYQQIRHSRPSRLWLAAIALFGVADIATTTYLVTTTPFAEGNPILATLFAEFGVWVLIPIKAVGFVFFYGLYRVVPRTWRVGVPIGLALLGCVVSVWNLSVGLTGSAPL</sequence>
<keyword evidence="1" id="KW-0472">Membrane</keyword>
<protein>
    <recommendedName>
        <fullName evidence="2">DUF5658 domain-containing protein</fullName>
    </recommendedName>
</protein>
<accession>L0JKH5</accession>
<dbReference type="EMBL" id="AOIE01000089">
    <property type="protein sequence ID" value="ELY72518.1"/>
    <property type="molecule type" value="Genomic_DNA"/>
</dbReference>
<feature type="transmembrane region" description="Helical" evidence="1">
    <location>
        <begin position="63"/>
        <end position="83"/>
    </location>
</feature>
<dbReference type="AlphaFoldDB" id="L0JKH5"/>
<evidence type="ECO:0000313" key="3">
    <source>
        <dbReference type="EMBL" id="AGB31774.1"/>
    </source>
</evidence>
<organism evidence="3 5">
    <name type="scientific">Natrinema pellirubrum (strain DSM 15624 / CIP 106293 / JCM 10476 / NCIMB 786 / 157)</name>
    <dbReference type="NCBI Taxonomy" id="797303"/>
    <lineage>
        <taxon>Archaea</taxon>
        <taxon>Methanobacteriati</taxon>
        <taxon>Methanobacteriota</taxon>
        <taxon>Stenosarchaea group</taxon>
        <taxon>Halobacteria</taxon>
        <taxon>Halobacteriales</taxon>
        <taxon>Natrialbaceae</taxon>
        <taxon>Natrinema</taxon>
    </lineage>
</organism>
<evidence type="ECO:0000259" key="2">
    <source>
        <dbReference type="Pfam" id="PF18902"/>
    </source>
</evidence>
<dbReference type="Proteomes" id="UP000011593">
    <property type="component" value="Unassembled WGS sequence"/>
</dbReference>
<keyword evidence="6" id="KW-1185">Reference proteome</keyword>
<keyword evidence="1" id="KW-1133">Transmembrane helix</keyword>
<reference evidence="3" key="2">
    <citation type="submission" date="2012-02" db="EMBL/GenBank/DDBJ databases">
        <title>Complete sequence of chromosome of Natrinema pellirubrum DSM 15624.</title>
        <authorList>
            <consortium name="US DOE Joint Genome Institute"/>
            <person name="Lucas S."/>
            <person name="Han J."/>
            <person name="Lapidus A."/>
            <person name="Cheng J.-F."/>
            <person name="Goodwin L."/>
            <person name="Pitluck S."/>
            <person name="Peters L."/>
            <person name="Teshima H."/>
            <person name="Detter J.C."/>
            <person name="Han C."/>
            <person name="Tapia R."/>
            <person name="Land M."/>
            <person name="Hauser L."/>
            <person name="Kyrpides N."/>
            <person name="Ivanova N."/>
            <person name="Pagani I."/>
            <person name="Sproer C."/>
            <person name="Anderson I."/>
            <person name="Woyke T."/>
        </authorList>
    </citation>
    <scope>NUCLEOTIDE SEQUENCE</scope>
    <source>
        <strain evidence="3">DSM 15624</strain>
    </source>
</reference>
<evidence type="ECO:0000313" key="4">
    <source>
        <dbReference type="EMBL" id="ELY72518.1"/>
    </source>
</evidence>